<gene>
    <name evidence="1" type="ORF">Cylst_3293</name>
</gene>
<dbReference type="Proteomes" id="UP000010475">
    <property type="component" value="Chromosome"/>
</dbReference>
<dbReference type="KEGG" id="csg:Cylst_3293"/>
<evidence type="ECO:0000313" key="1">
    <source>
        <dbReference type="EMBL" id="AFZ25446.1"/>
    </source>
</evidence>
<name>K9X067_9NOST</name>
<keyword evidence="2" id="KW-1185">Reference proteome</keyword>
<dbReference type="HOGENOM" id="CLU_3097990_0_0_3"/>
<accession>K9X067</accession>
<protein>
    <submittedName>
        <fullName evidence="1">Uncharacterized protein</fullName>
    </submittedName>
</protein>
<evidence type="ECO:0000313" key="2">
    <source>
        <dbReference type="Proteomes" id="UP000010475"/>
    </source>
</evidence>
<sequence length="51" mass="6231">MLETMYDSYGFHNVVEISYFNKFLDRLRSYGFAEIFAFQAKRYPLRHVQKC</sequence>
<organism evidence="1 2">
    <name type="scientific">Cylindrospermum stagnale PCC 7417</name>
    <dbReference type="NCBI Taxonomy" id="56107"/>
    <lineage>
        <taxon>Bacteria</taxon>
        <taxon>Bacillati</taxon>
        <taxon>Cyanobacteriota</taxon>
        <taxon>Cyanophyceae</taxon>
        <taxon>Nostocales</taxon>
        <taxon>Nostocaceae</taxon>
        <taxon>Cylindrospermum</taxon>
    </lineage>
</organism>
<dbReference type="AlphaFoldDB" id="K9X067"/>
<reference evidence="1 2" key="1">
    <citation type="submission" date="2012-06" db="EMBL/GenBank/DDBJ databases">
        <title>Finished chromosome of genome of Cylindrospermum stagnale PCC 7417.</title>
        <authorList>
            <consortium name="US DOE Joint Genome Institute"/>
            <person name="Gugger M."/>
            <person name="Coursin T."/>
            <person name="Rippka R."/>
            <person name="Tandeau De Marsac N."/>
            <person name="Huntemann M."/>
            <person name="Wei C.-L."/>
            <person name="Han J."/>
            <person name="Detter J.C."/>
            <person name="Han C."/>
            <person name="Tapia R."/>
            <person name="Chen A."/>
            <person name="Kyrpides N."/>
            <person name="Mavromatis K."/>
            <person name="Markowitz V."/>
            <person name="Szeto E."/>
            <person name="Ivanova N."/>
            <person name="Pagani I."/>
            <person name="Pati A."/>
            <person name="Goodwin L."/>
            <person name="Nordberg H.P."/>
            <person name="Cantor M.N."/>
            <person name="Hua S.X."/>
            <person name="Woyke T."/>
            <person name="Kerfeld C.A."/>
        </authorList>
    </citation>
    <scope>NUCLEOTIDE SEQUENCE [LARGE SCALE GENOMIC DNA]</scope>
    <source>
        <strain evidence="1 2">PCC 7417</strain>
    </source>
</reference>
<proteinExistence type="predicted"/>
<dbReference type="EMBL" id="CP003642">
    <property type="protein sequence ID" value="AFZ25446.1"/>
    <property type="molecule type" value="Genomic_DNA"/>
</dbReference>